<dbReference type="PROSITE" id="PS01039">
    <property type="entry name" value="SBP_BACTERIAL_3"/>
    <property type="match status" value="1"/>
</dbReference>
<accession>A0ABR7UCU1</accession>
<feature type="domain" description="Solute-binding protein family 3/N-terminal" evidence="6">
    <location>
        <begin position="33"/>
        <end position="263"/>
    </location>
</feature>
<dbReference type="EMBL" id="JAATTO010000036">
    <property type="protein sequence ID" value="MBC9981344.1"/>
    <property type="molecule type" value="Genomic_DNA"/>
</dbReference>
<dbReference type="InterPro" id="IPR001638">
    <property type="entry name" value="Solute-binding_3/MltF_N"/>
</dbReference>
<evidence type="ECO:0000313" key="8">
    <source>
        <dbReference type="Proteomes" id="UP000639516"/>
    </source>
</evidence>
<reference evidence="7 8" key="1">
    <citation type="journal article" date="2020" name="Arch. Microbiol.">
        <title>Bradyrhizobium campsiandrae sp. nov., a nitrogen-fixing bacterial strain isolated from a native leguminous tree from the Amazon adapted to flooded conditions.</title>
        <authorList>
            <person name="Cabral Michel D."/>
            <person name="Martins da Costa E."/>
            <person name="Azarias Guimaraes A."/>
            <person name="Soares de Carvalho T."/>
            <person name="Santos de Castro Caputo P."/>
            <person name="Willems A."/>
            <person name="de Souza Moreira F.M."/>
        </authorList>
    </citation>
    <scope>NUCLEOTIDE SEQUENCE [LARGE SCALE GENOMIC DNA]</scope>
    <source>
        <strain evidence="8">INPA 384B</strain>
    </source>
</reference>
<evidence type="ECO:0000259" key="6">
    <source>
        <dbReference type="SMART" id="SM00062"/>
    </source>
</evidence>
<dbReference type="RefSeq" id="WP_188098059.1">
    <property type="nucleotide sequence ID" value="NZ_JAANIH010000008.1"/>
</dbReference>
<feature type="chain" id="PRO_5045832947" evidence="5">
    <location>
        <begin position="28"/>
        <end position="275"/>
    </location>
</feature>
<dbReference type="SMART" id="SM00062">
    <property type="entry name" value="PBPb"/>
    <property type="match status" value="1"/>
</dbReference>
<dbReference type="CDD" id="cd01004">
    <property type="entry name" value="PBP2_MidA_like"/>
    <property type="match status" value="1"/>
</dbReference>
<keyword evidence="8" id="KW-1185">Reference proteome</keyword>
<comment type="similarity">
    <text evidence="2 4">Belongs to the bacterial solute-binding protein 3 family.</text>
</comment>
<organism evidence="7 8">
    <name type="scientific">Bradyrhizobium campsiandrae</name>
    <dbReference type="NCBI Taxonomy" id="1729892"/>
    <lineage>
        <taxon>Bacteria</taxon>
        <taxon>Pseudomonadati</taxon>
        <taxon>Pseudomonadota</taxon>
        <taxon>Alphaproteobacteria</taxon>
        <taxon>Hyphomicrobiales</taxon>
        <taxon>Nitrobacteraceae</taxon>
        <taxon>Bradyrhizobium</taxon>
    </lineage>
</organism>
<dbReference type="SUPFAM" id="SSF53850">
    <property type="entry name" value="Periplasmic binding protein-like II"/>
    <property type="match status" value="1"/>
</dbReference>
<evidence type="ECO:0000256" key="3">
    <source>
        <dbReference type="ARBA" id="ARBA00022729"/>
    </source>
</evidence>
<evidence type="ECO:0000313" key="7">
    <source>
        <dbReference type="EMBL" id="MBC9981344.1"/>
    </source>
</evidence>
<feature type="signal peptide" evidence="5">
    <location>
        <begin position="1"/>
        <end position="27"/>
    </location>
</feature>
<protein>
    <submittedName>
        <fullName evidence="7">ABC transporter substrate-binding protein</fullName>
    </submittedName>
</protein>
<evidence type="ECO:0000256" key="4">
    <source>
        <dbReference type="RuleBase" id="RU003744"/>
    </source>
</evidence>
<evidence type="ECO:0000256" key="5">
    <source>
        <dbReference type="SAM" id="SignalP"/>
    </source>
</evidence>
<evidence type="ECO:0000256" key="1">
    <source>
        <dbReference type="ARBA" id="ARBA00004196"/>
    </source>
</evidence>
<dbReference type="Gene3D" id="3.40.190.10">
    <property type="entry name" value="Periplasmic binding protein-like II"/>
    <property type="match status" value="2"/>
</dbReference>
<dbReference type="Proteomes" id="UP000639516">
    <property type="component" value="Unassembled WGS sequence"/>
</dbReference>
<dbReference type="PANTHER" id="PTHR35936">
    <property type="entry name" value="MEMBRANE-BOUND LYTIC MUREIN TRANSGLYCOSYLASE F"/>
    <property type="match status" value="1"/>
</dbReference>
<dbReference type="PANTHER" id="PTHR35936:SF17">
    <property type="entry name" value="ARGININE-BINDING EXTRACELLULAR PROTEIN ARTP"/>
    <property type="match status" value="1"/>
</dbReference>
<comment type="caution">
    <text evidence="7">The sequence shown here is derived from an EMBL/GenBank/DDBJ whole genome shotgun (WGS) entry which is preliminary data.</text>
</comment>
<dbReference type="Pfam" id="PF00497">
    <property type="entry name" value="SBP_bac_3"/>
    <property type="match status" value="1"/>
</dbReference>
<comment type="subcellular location">
    <subcellularLocation>
        <location evidence="1">Cell envelope</location>
    </subcellularLocation>
</comment>
<gene>
    <name evidence="7" type="ORF">HA482_24365</name>
</gene>
<sequence length="275" mass="29632">MLSRSRSCLAVGAVVVAFSQPMGIAGAQGTKAVINAATVPKYPPFEFKDPASGKLIGFDVEIVEAIAARIGIKVNWIDSSFDQLISSVETRRADVIVAGMADTPERRATVNFLNYLHANSVFFTLRASAERFPDMDALCGKRVATARRTLWPAAIEKWSDEHCTAAGKPAIIVIGTDGSPDTRLQLNQGRADAAVQGAETIPYQNSIEGNRYVILGKPFLVQDMGLGFARDDSQFGQKLKQALAALMADGSYQALLRKWDLNGSAIEQAMINGQP</sequence>
<evidence type="ECO:0000256" key="2">
    <source>
        <dbReference type="ARBA" id="ARBA00010333"/>
    </source>
</evidence>
<name>A0ABR7UCU1_9BRAD</name>
<keyword evidence="3 5" id="KW-0732">Signal</keyword>
<dbReference type="InterPro" id="IPR018313">
    <property type="entry name" value="SBP_3_CS"/>
</dbReference>
<proteinExistence type="inferred from homology"/>